<comment type="caution">
    <text evidence="3">The sequence shown here is derived from an EMBL/GenBank/DDBJ whole genome shotgun (WGS) entry which is preliminary data.</text>
</comment>
<sequence length="342" mass="35851">MTLGNNDYDQAAVPGITITSPGETTTAPAAMLWADDEGGNNVIPTSVSLSSSEIFLFGAGDDHRNGEQALAGGDDAAAEILGHHAYPAAAAPAAAVSANPGRVSLAPSRSSQLLYWPLPLNPLPVPAPDGGAHLAPSSQTNHGHGGDEGYDKYLVSRGSSIISIDSRGSGRRDPFSSAEAIPIELEGLALPHPPPAAAVGRRIDDGNGGGDAVRNAPGHRAGTPLRFSPFGNAILPASGRVYTIQGTARFWAVIAGFVASFASMLTAISAMVVKARDSPALHTGCVAWLSVSVVLSCVFMFVISFLVSRREYQKRHAAHHYRQHEAYWIEMDGRYVEPGQQQ</sequence>
<keyword evidence="2" id="KW-0472">Membrane</keyword>
<dbReference type="EMBL" id="JAKJXP020000040">
    <property type="protein sequence ID" value="KAK7752282.1"/>
    <property type="molecule type" value="Genomic_DNA"/>
</dbReference>
<feature type="region of interest" description="Disordered" evidence="1">
    <location>
        <begin position="128"/>
        <end position="150"/>
    </location>
</feature>
<evidence type="ECO:0000256" key="2">
    <source>
        <dbReference type="SAM" id="Phobius"/>
    </source>
</evidence>
<dbReference type="AlphaFoldDB" id="A0AAN9YRU8"/>
<keyword evidence="2" id="KW-1133">Transmembrane helix</keyword>
<feature type="transmembrane region" description="Helical" evidence="2">
    <location>
        <begin position="285"/>
        <end position="307"/>
    </location>
</feature>
<gene>
    <name evidence="3" type="ORF">SLS62_005818</name>
</gene>
<evidence type="ECO:0000256" key="1">
    <source>
        <dbReference type="SAM" id="MobiDB-lite"/>
    </source>
</evidence>
<keyword evidence="2" id="KW-0812">Transmembrane</keyword>
<evidence type="ECO:0000313" key="4">
    <source>
        <dbReference type="Proteomes" id="UP001320420"/>
    </source>
</evidence>
<protein>
    <submittedName>
        <fullName evidence="3">Uncharacterized protein</fullName>
    </submittedName>
</protein>
<keyword evidence="4" id="KW-1185">Reference proteome</keyword>
<reference evidence="3 4" key="1">
    <citation type="submission" date="2024-02" db="EMBL/GenBank/DDBJ databases">
        <title>De novo assembly and annotation of 12 fungi associated with fruit tree decline syndrome in Ontario, Canada.</title>
        <authorList>
            <person name="Sulman M."/>
            <person name="Ellouze W."/>
            <person name="Ilyukhin E."/>
        </authorList>
    </citation>
    <scope>NUCLEOTIDE SEQUENCE [LARGE SCALE GENOMIC DNA]</scope>
    <source>
        <strain evidence="3 4">M11/M66-122</strain>
    </source>
</reference>
<name>A0AAN9YRU8_9PEZI</name>
<evidence type="ECO:0000313" key="3">
    <source>
        <dbReference type="EMBL" id="KAK7752282.1"/>
    </source>
</evidence>
<proteinExistence type="predicted"/>
<feature type="transmembrane region" description="Helical" evidence="2">
    <location>
        <begin position="250"/>
        <end position="273"/>
    </location>
</feature>
<dbReference type="Proteomes" id="UP001320420">
    <property type="component" value="Unassembled WGS sequence"/>
</dbReference>
<accession>A0AAN9YRU8</accession>
<organism evidence="3 4">
    <name type="scientific">Diatrype stigma</name>
    <dbReference type="NCBI Taxonomy" id="117547"/>
    <lineage>
        <taxon>Eukaryota</taxon>
        <taxon>Fungi</taxon>
        <taxon>Dikarya</taxon>
        <taxon>Ascomycota</taxon>
        <taxon>Pezizomycotina</taxon>
        <taxon>Sordariomycetes</taxon>
        <taxon>Xylariomycetidae</taxon>
        <taxon>Xylariales</taxon>
        <taxon>Diatrypaceae</taxon>
        <taxon>Diatrype</taxon>
    </lineage>
</organism>